<proteinExistence type="predicted"/>
<dbReference type="AlphaFoldDB" id="A0A8J8NRC4"/>
<feature type="signal peptide" evidence="1">
    <location>
        <begin position="1"/>
        <end position="17"/>
    </location>
</feature>
<sequence length="206" mass="23199">MISKTLSLVTLFVVAQAATNLDYSKVHLLDYKPNGNTWLFRTNLPMVDGAFAYDKLRGYMAQRAAEINVSFPSADQALKISDFSLLNWFEEPDLLTTEQTFFKENPTLGDFSFQQIAGSLLNPNDYNEENLRIFYILAMDNGGERLPTLMKTFYSQIHDHIPSTPTAYIIHGKNGTERTGEIAGTYIGLLLVDGVQAWTGQKMAWL</sequence>
<evidence type="ECO:0000313" key="2">
    <source>
        <dbReference type="EMBL" id="TNV79678.1"/>
    </source>
</evidence>
<organism evidence="2 3">
    <name type="scientific">Halteria grandinella</name>
    <dbReference type="NCBI Taxonomy" id="5974"/>
    <lineage>
        <taxon>Eukaryota</taxon>
        <taxon>Sar</taxon>
        <taxon>Alveolata</taxon>
        <taxon>Ciliophora</taxon>
        <taxon>Intramacronucleata</taxon>
        <taxon>Spirotrichea</taxon>
        <taxon>Stichotrichia</taxon>
        <taxon>Sporadotrichida</taxon>
        <taxon>Halteriidae</taxon>
        <taxon>Halteria</taxon>
    </lineage>
</organism>
<comment type="caution">
    <text evidence="2">The sequence shown here is derived from an EMBL/GenBank/DDBJ whole genome shotgun (WGS) entry which is preliminary data.</text>
</comment>
<gene>
    <name evidence="2" type="ORF">FGO68_gene14841</name>
</gene>
<feature type="chain" id="PRO_5035312373" evidence="1">
    <location>
        <begin position="18"/>
        <end position="206"/>
    </location>
</feature>
<accession>A0A8J8NRC4</accession>
<dbReference type="Proteomes" id="UP000785679">
    <property type="component" value="Unassembled WGS sequence"/>
</dbReference>
<dbReference type="OrthoDB" id="193277at2759"/>
<dbReference type="PANTHER" id="PTHR38745">
    <property type="entry name" value="PHOSPHATASE, PUTATIVE-RELATED"/>
    <property type="match status" value="1"/>
</dbReference>
<dbReference type="SUPFAM" id="SSF52799">
    <property type="entry name" value="(Phosphotyrosine protein) phosphatases II"/>
    <property type="match status" value="1"/>
</dbReference>
<evidence type="ECO:0000313" key="3">
    <source>
        <dbReference type="Proteomes" id="UP000785679"/>
    </source>
</evidence>
<keyword evidence="3" id="KW-1185">Reference proteome</keyword>
<protein>
    <submittedName>
        <fullName evidence="2">Uncharacterized protein</fullName>
    </submittedName>
</protein>
<keyword evidence="1" id="KW-0732">Signal</keyword>
<name>A0A8J8NRC4_HALGN</name>
<evidence type="ECO:0000256" key="1">
    <source>
        <dbReference type="SAM" id="SignalP"/>
    </source>
</evidence>
<reference evidence="2" key="1">
    <citation type="submission" date="2019-06" db="EMBL/GenBank/DDBJ databases">
        <authorList>
            <person name="Zheng W."/>
        </authorList>
    </citation>
    <scope>NUCLEOTIDE SEQUENCE</scope>
    <source>
        <strain evidence="2">QDHG01</strain>
    </source>
</reference>
<dbReference type="InterPro" id="IPR029021">
    <property type="entry name" value="Prot-tyrosine_phosphatase-like"/>
</dbReference>
<dbReference type="PANTHER" id="PTHR38745:SF2">
    <property type="entry name" value="TYROSINE SPECIFIC PROTEIN PHOSPHATASES DOMAIN-CONTAINING PROTEIN"/>
    <property type="match status" value="1"/>
</dbReference>
<dbReference type="EMBL" id="RRYP01008589">
    <property type="protein sequence ID" value="TNV79678.1"/>
    <property type="molecule type" value="Genomic_DNA"/>
</dbReference>